<feature type="compositionally biased region" description="Basic and acidic residues" evidence="1">
    <location>
        <begin position="22"/>
        <end position="33"/>
    </location>
</feature>
<dbReference type="EMBL" id="AUWY01000136">
    <property type="protein sequence ID" value="EQB29679.1"/>
    <property type="molecule type" value="Genomic_DNA"/>
</dbReference>
<dbReference type="Proteomes" id="UP000015523">
    <property type="component" value="Unassembled WGS sequence"/>
</dbReference>
<name>T0JZM9_9SPHN</name>
<evidence type="ECO:0000313" key="2">
    <source>
        <dbReference type="EMBL" id="EQB29679.1"/>
    </source>
</evidence>
<keyword evidence="3" id="KW-1185">Reference proteome</keyword>
<feature type="region of interest" description="Disordered" evidence="1">
    <location>
        <begin position="1"/>
        <end position="33"/>
    </location>
</feature>
<evidence type="ECO:0000313" key="3">
    <source>
        <dbReference type="Proteomes" id="UP000015523"/>
    </source>
</evidence>
<reference evidence="2 3" key="1">
    <citation type="journal article" date="2013" name="Genome Announc.">
        <title>Draft Genome Sequence of Sphingobium ummariense Strain RL-3, a Hexachlorocyclohexane-Degrading Bacterium.</title>
        <authorList>
            <person name="Kohli P."/>
            <person name="Dua A."/>
            <person name="Sangwan N."/>
            <person name="Oldach P."/>
            <person name="Khurana J.P."/>
            <person name="Lal R."/>
        </authorList>
    </citation>
    <scope>NUCLEOTIDE SEQUENCE [LARGE SCALE GENOMIC DNA]</scope>
    <source>
        <strain evidence="2 3">RL-3</strain>
    </source>
</reference>
<proteinExistence type="predicted"/>
<protein>
    <recommendedName>
        <fullName evidence="4">Enolase C-terminal domain-containing protein</fullName>
    </recommendedName>
</protein>
<comment type="caution">
    <text evidence="2">The sequence shown here is derived from an EMBL/GenBank/DDBJ whole genome shotgun (WGS) entry which is preliminary data.</text>
</comment>
<evidence type="ECO:0000256" key="1">
    <source>
        <dbReference type="SAM" id="MobiDB-lite"/>
    </source>
</evidence>
<gene>
    <name evidence="2" type="ORF">M529_23155</name>
</gene>
<evidence type="ECO:0008006" key="4">
    <source>
        <dbReference type="Google" id="ProtNLM"/>
    </source>
</evidence>
<dbReference type="AlphaFoldDB" id="T0JZM9"/>
<sequence>MDGYLPVPDKPGIGISVNDAALSERTDPEFKPL</sequence>
<organism evidence="2 3">
    <name type="scientific">Sphingobium ummariense RL-3</name>
    <dbReference type="NCBI Taxonomy" id="1346791"/>
    <lineage>
        <taxon>Bacteria</taxon>
        <taxon>Pseudomonadati</taxon>
        <taxon>Pseudomonadota</taxon>
        <taxon>Alphaproteobacteria</taxon>
        <taxon>Sphingomonadales</taxon>
        <taxon>Sphingomonadaceae</taxon>
        <taxon>Sphingobium</taxon>
    </lineage>
</organism>
<accession>T0JZM9</accession>